<dbReference type="Gene3D" id="3.40.50.2020">
    <property type="match status" value="1"/>
</dbReference>
<feature type="domain" description="Phosphoribosyltransferase" evidence="6">
    <location>
        <begin position="131"/>
        <end position="261"/>
    </location>
</feature>
<feature type="domain" description="Bacterial purine repressor N-terminal" evidence="7">
    <location>
        <begin position="5"/>
        <end position="74"/>
    </location>
</feature>
<dbReference type="InterPro" id="IPR015265">
    <property type="entry name" value="PuR_N"/>
</dbReference>
<comment type="caution">
    <text evidence="8">The sequence shown here is derived from an EMBL/GenBank/DDBJ whole genome shotgun (WGS) entry which is preliminary data.</text>
</comment>
<dbReference type="PANTHER" id="PTHR43864:SF2">
    <property type="entry name" value="PUR OPERON REPRESSOR"/>
    <property type="match status" value="1"/>
</dbReference>
<dbReference type="InterPro" id="IPR000836">
    <property type="entry name" value="PRTase_dom"/>
</dbReference>
<evidence type="ECO:0000259" key="7">
    <source>
        <dbReference type="Pfam" id="PF09182"/>
    </source>
</evidence>
<evidence type="ECO:0000256" key="5">
    <source>
        <dbReference type="ARBA" id="ARBA00049656"/>
    </source>
</evidence>
<keyword evidence="3" id="KW-0238">DNA-binding</keyword>
<evidence type="ECO:0000256" key="3">
    <source>
        <dbReference type="ARBA" id="ARBA00023125"/>
    </source>
</evidence>
<evidence type="ECO:0000259" key="6">
    <source>
        <dbReference type="Pfam" id="PF00156"/>
    </source>
</evidence>
<evidence type="ECO:0000256" key="1">
    <source>
        <dbReference type="ARBA" id="ARBA00011738"/>
    </source>
</evidence>
<protein>
    <submittedName>
        <fullName evidence="8">Pur operon repressor</fullName>
    </submittedName>
</protein>
<dbReference type="AlphaFoldDB" id="A0A926HR57"/>
<dbReference type="CDD" id="cd06223">
    <property type="entry name" value="PRTases_typeI"/>
    <property type="match status" value="1"/>
</dbReference>
<dbReference type="GO" id="GO:0003677">
    <property type="term" value="F:DNA binding"/>
    <property type="evidence" value="ECO:0007669"/>
    <property type="project" value="UniProtKB-KW"/>
</dbReference>
<dbReference type="InterPro" id="IPR036390">
    <property type="entry name" value="WH_DNA-bd_sf"/>
</dbReference>
<dbReference type="Pfam" id="PF09182">
    <property type="entry name" value="PuR_N"/>
    <property type="match status" value="1"/>
</dbReference>
<keyword evidence="4" id="KW-0804">Transcription</keyword>
<organism evidence="8 9">
    <name type="scientific">Gehongia tenuis</name>
    <dbReference type="NCBI Taxonomy" id="2763655"/>
    <lineage>
        <taxon>Bacteria</taxon>
        <taxon>Bacillati</taxon>
        <taxon>Bacillota</taxon>
        <taxon>Clostridia</taxon>
        <taxon>Christensenellales</taxon>
        <taxon>Christensenellaceae</taxon>
        <taxon>Gehongia</taxon>
    </lineage>
</organism>
<comment type="subunit">
    <text evidence="1">Homodimer.</text>
</comment>
<dbReference type="PANTHER" id="PTHR43864">
    <property type="entry name" value="HYPOXANTHINE/GUANINE PHOSPHORIBOSYLTRANSFERASE"/>
    <property type="match status" value="1"/>
</dbReference>
<evidence type="ECO:0000256" key="2">
    <source>
        <dbReference type="ARBA" id="ARBA00023015"/>
    </source>
</evidence>
<dbReference type="GO" id="GO:0045892">
    <property type="term" value="P:negative regulation of DNA-templated transcription"/>
    <property type="evidence" value="ECO:0007669"/>
    <property type="project" value="InterPro"/>
</dbReference>
<gene>
    <name evidence="8" type="primary">purR</name>
    <name evidence="8" type="ORF">H8696_08845</name>
</gene>
<dbReference type="EMBL" id="JACRSR010000003">
    <property type="protein sequence ID" value="MBC8531951.1"/>
    <property type="molecule type" value="Genomic_DNA"/>
</dbReference>
<accession>A0A926HR57</accession>
<dbReference type="InterPro" id="IPR050118">
    <property type="entry name" value="Pur/Pyrimidine_PRTase"/>
</dbReference>
<evidence type="ECO:0000256" key="4">
    <source>
        <dbReference type="ARBA" id="ARBA00023163"/>
    </source>
</evidence>
<dbReference type="Gene3D" id="1.10.10.10">
    <property type="entry name" value="Winged helix-like DNA-binding domain superfamily/Winged helix DNA-binding domain"/>
    <property type="match status" value="1"/>
</dbReference>
<name>A0A926HR57_9FIRM</name>
<dbReference type="Proteomes" id="UP000623172">
    <property type="component" value="Unassembled WGS sequence"/>
</dbReference>
<dbReference type="SUPFAM" id="SSF53271">
    <property type="entry name" value="PRTase-like"/>
    <property type="match status" value="1"/>
</dbReference>
<keyword evidence="2" id="KW-0805">Transcription regulation</keyword>
<dbReference type="Pfam" id="PF00156">
    <property type="entry name" value="Pribosyltran"/>
    <property type="match status" value="1"/>
</dbReference>
<reference evidence="8" key="1">
    <citation type="submission" date="2020-08" db="EMBL/GenBank/DDBJ databases">
        <title>Genome public.</title>
        <authorList>
            <person name="Liu C."/>
            <person name="Sun Q."/>
        </authorList>
    </citation>
    <scope>NUCLEOTIDE SEQUENCE</scope>
    <source>
        <strain evidence="8">NSJ-53</strain>
    </source>
</reference>
<keyword evidence="9" id="KW-1185">Reference proteome</keyword>
<dbReference type="SUPFAM" id="SSF46785">
    <property type="entry name" value="Winged helix' DNA-binding domain"/>
    <property type="match status" value="1"/>
</dbReference>
<evidence type="ECO:0000313" key="9">
    <source>
        <dbReference type="Proteomes" id="UP000623172"/>
    </source>
</evidence>
<dbReference type="NCBIfam" id="TIGR01743">
    <property type="entry name" value="purR_Bsub"/>
    <property type="match status" value="1"/>
</dbReference>
<proteinExistence type="inferred from homology"/>
<dbReference type="InterPro" id="IPR029057">
    <property type="entry name" value="PRTase-like"/>
</dbReference>
<dbReference type="InterPro" id="IPR010078">
    <property type="entry name" value="PurR_Bsub"/>
</dbReference>
<dbReference type="RefSeq" id="WP_249316797.1">
    <property type="nucleotide sequence ID" value="NZ_JACRSR010000003.1"/>
</dbReference>
<dbReference type="InterPro" id="IPR036388">
    <property type="entry name" value="WH-like_DNA-bd_sf"/>
</dbReference>
<sequence length="272" mass="29637">MERVKRNERIGVIMQTLSRKPSQVVPLSYFCELFGVAKSSVSEDIDLAQATFERYGLGEISTVAGAAGGVFYRPKPKKEAVEDYLAGLCRRINEPSRILPGGLLYMMDFLFNPVDTQTMGEIIAAGYAHVEPGAVVTMETKGIPVAMMTARFLNVPLIICRRDNKITEGAVLTINYVSGSSDRTIRTMSLAKRLVSGVDKALIVDDFMRGGGTAKGMHELMAECGIEVVGTAVIIETEEPAQKLVTGCRALLKLKSVDEEHSAVHIIPAWNI</sequence>
<evidence type="ECO:0000313" key="8">
    <source>
        <dbReference type="EMBL" id="MBC8531951.1"/>
    </source>
</evidence>
<dbReference type="GO" id="GO:0045982">
    <property type="term" value="P:negative regulation of purine nucleobase metabolic process"/>
    <property type="evidence" value="ECO:0007669"/>
    <property type="project" value="InterPro"/>
</dbReference>
<comment type="similarity">
    <text evidence="5">Belongs to the purine/pyrimidine phosphoribosyltransferase family. PurR subfamily.</text>
</comment>